<feature type="domain" description="HPt" evidence="3">
    <location>
        <begin position="45"/>
        <end position="116"/>
    </location>
</feature>
<proteinExistence type="predicted"/>
<sequence>MAPQDTSAVAFSMPGGESCDQARSRPIDLIHLGRQTMGDRTLEEEVLALFVHQALQVRDQIVGASVDERLRLAHGLKGSAQGVGAFAIADCAADIEKQPHDGTVLERLAALVDEAHDFIAAISR</sequence>
<evidence type="ECO:0000256" key="2">
    <source>
        <dbReference type="SAM" id="MobiDB-lite"/>
    </source>
</evidence>
<accession>A0A2P7SNJ9</accession>
<protein>
    <submittedName>
        <fullName evidence="4">Histidine kinase</fullName>
    </submittedName>
</protein>
<dbReference type="OrthoDB" id="8454588at2"/>
<dbReference type="AlphaFoldDB" id="A0A2P7SNJ9"/>
<keyword evidence="5" id="KW-1185">Reference proteome</keyword>
<evidence type="ECO:0000256" key="1">
    <source>
        <dbReference type="ARBA" id="ARBA00023012"/>
    </source>
</evidence>
<dbReference type="Pfam" id="PF01627">
    <property type="entry name" value="Hpt"/>
    <property type="match status" value="1"/>
</dbReference>
<evidence type="ECO:0000259" key="3">
    <source>
        <dbReference type="Pfam" id="PF01627"/>
    </source>
</evidence>
<gene>
    <name evidence="4" type="ORF">C7I85_02230</name>
</gene>
<dbReference type="Gene3D" id="1.20.120.160">
    <property type="entry name" value="HPT domain"/>
    <property type="match status" value="1"/>
</dbReference>
<dbReference type="InterPro" id="IPR036641">
    <property type="entry name" value="HPT_dom_sf"/>
</dbReference>
<dbReference type="RefSeq" id="WP_106722310.1">
    <property type="nucleotide sequence ID" value="NZ_PXYL01000001.1"/>
</dbReference>
<dbReference type="InterPro" id="IPR008207">
    <property type="entry name" value="Sig_transdc_His_kin_Hpt_dom"/>
</dbReference>
<organism evidence="4 5">
    <name type="scientific">Pseudaminobacter soli</name>
    <name type="common">ex Li et al. 2025</name>
    <dbReference type="NCBI Taxonomy" id="1295366"/>
    <lineage>
        <taxon>Bacteria</taxon>
        <taxon>Pseudomonadati</taxon>
        <taxon>Pseudomonadota</taxon>
        <taxon>Alphaproteobacteria</taxon>
        <taxon>Hyphomicrobiales</taxon>
        <taxon>Phyllobacteriaceae</taxon>
        <taxon>Pseudaminobacter</taxon>
    </lineage>
</organism>
<dbReference type="GO" id="GO:0004672">
    <property type="term" value="F:protein kinase activity"/>
    <property type="evidence" value="ECO:0007669"/>
    <property type="project" value="UniProtKB-ARBA"/>
</dbReference>
<comment type="caution">
    <text evidence="4">The sequence shown here is derived from an EMBL/GenBank/DDBJ whole genome shotgun (WGS) entry which is preliminary data.</text>
</comment>
<evidence type="ECO:0000313" key="4">
    <source>
        <dbReference type="EMBL" id="PSJ63955.1"/>
    </source>
</evidence>
<feature type="region of interest" description="Disordered" evidence="2">
    <location>
        <begin position="1"/>
        <end position="20"/>
    </location>
</feature>
<dbReference type="GO" id="GO:0000160">
    <property type="term" value="P:phosphorelay signal transduction system"/>
    <property type="evidence" value="ECO:0007669"/>
    <property type="project" value="UniProtKB-KW"/>
</dbReference>
<keyword evidence="1" id="KW-0902">Two-component regulatory system</keyword>
<dbReference type="EMBL" id="PXYL01000001">
    <property type="protein sequence ID" value="PSJ63955.1"/>
    <property type="molecule type" value="Genomic_DNA"/>
</dbReference>
<reference evidence="4 5" key="1">
    <citation type="submission" date="2018-03" db="EMBL/GenBank/DDBJ databases">
        <title>The draft genome of Mesorhizobium soli JCM 19897.</title>
        <authorList>
            <person name="Li L."/>
            <person name="Liu L."/>
            <person name="Liang L."/>
            <person name="Wang T."/>
            <person name="Zhang X."/>
        </authorList>
    </citation>
    <scope>NUCLEOTIDE SEQUENCE [LARGE SCALE GENOMIC DNA]</scope>
    <source>
        <strain evidence="4 5">JCM 19897</strain>
    </source>
</reference>
<dbReference type="SUPFAM" id="SSF47226">
    <property type="entry name" value="Histidine-containing phosphotransfer domain, HPT domain"/>
    <property type="match status" value="1"/>
</dbReference>
<evidence type="ECO:0000313" key="5">
    <source>
        <dbReference type="Proteomes" id="UP000240653"/>
    </source>
</evidence>
<keyword evidence="4" id="KW-0808">Transferase</keyword>
<keyword evidence="4" id="KW-0418">Kinase</keyword>
<dbReference type="Proteomes" id="UP000240653">
    <property type="component" value="Unassembled WGS sequence"/>
</dbReference>
<name>A0A2P7SNJ9_9HYPH</name>